<reference evidence="4 5" key="1">
    <citation type="submission" date="2016-05" db="EMBL/GenBank/DDBJ databases">
        <title>Genome sequencing reveals origins of a unique bacterial endosymbiosis in the earliest lineages of terrestrial Fungi.</title>
        <authorList>
            <consortium name="DOE Joint Genome Institute"/>
            <person name="Uehling J."/>
            <person name="Gryganskyi A."/>
            <person name="Hameed K."/>
            <person name="Tschaplinski T."/>
            <person name="Misztal P."/>
            <person name="Wu S."/>
            <person name="Desiro A."/>
            <person name="Vande Pol N."/>
            <person name="Du Z.-Y."/>
            <person name="Zienkiewicz A."/>
            <person name="Zienkiewicz K."/>
            <person name="Morin E."/>
            <person name="Tisserant E."/>
            <person name="Splivallo R."/>
            <person name="Hainaut M."/>
            <person name="Henrissat B."/>
            <person name="Ohm R."/>
            <person name="Kuo A."/>
            <person name="Yan J."/>
            <person name="Lipzen A."/>
            <person name="Nolan M."/>
            <person name="Labutti K."/>
            <person name="Barry K."/>
            <person name="Goldstein A."/>
            <person name="Labbe J."/>
            <person name="Schadt C."/>
            <person name="Tuskan G."/>
            <person name="Grigoriev I."/>
            <person name="Martin F."/>
            <person name="Vilgalys R."/>
            <person name="Bonito G."/>
        </authorList>
    </citation>
    <scope>NUCLEOTIDE SEQUENCE [LARGE SCALE GENOMIC DNA]</scope>
    <source>
        <strain evidence="4 5">AG-77</strain>
    </source>
</reference>
<feature type="domain" description="REM-1" evidence="3">
    <location>
        <begin position="77"/>
        <end position="143"/>
    </location>
</feature>
<feature type="compositionally biased region" description="Acidic residues" evidence="2">
    <location>
        <begin position="40"/>
        <end position="74"/>
    </location>
</feature>
<proteinExistence type="predicted"/>
<evidence type="ECO:0000256" key="1">
    <source>
        <dbReference type="SAM" id="Coils"/>
    </source>
</evidence>
<feature type="compositionally biased region" description="Polar residues" evidence="2">
    <location>
        <begin position="167"/>
        <end position="182"/>
    </location>
</feature>
<keyword evidence="1" id="KW-0175">Coiled coil</keyword>
<protein>
    <recommendedName>
        <fullName evidence="3">REM-1 domain-containing protein</fullName>
    </recommendedName>
</protein>
<feature type="region of interest" description="Disordered" evidence="2">
    <location>
        <begin position="167"/>
        <end position="188"/>
    </location>
</feature>
<dbReference type="OrthoDB" id="2444718at2759"/>
<evidence type="ECO:0000259" key="3">
    <source>
        <dbReference type="Pfam" id="PF02185"/>
    </source>
</evidence>
<name>A0A197JBL5_9FUNG</name>
<dbReference type="Gene3D" id="1.10.287.160">
    <property type="entry name" value="HR1 repeat"/>
    <property type="match status" value="1"/>
</dbReference>
<dbReference type="InterPro" id="IPR036274">
    <property type="entry name" value="HR1_rpt_sf"/>
</dbReference>
<sequence>MESSMELNGEASPPLLPVTEGAASWTTSQGDDNDGGIGTLDDDADMQDSDPDTTDNYDPELGDGQDLDDEEDDLETKMDELYHQLQIETKAKESAESLLEVYKSKDVGATGNNKLRNQVEQELQATIERLSDLNAQLDYYKQRAFDPPSFGYVPEQVLKESQQSFPVMTGRSHSNSFSTSDYADNEDDRQSIHSQLGDIISSLRSLLDSPTVRLENLSNLVNILKQNLHIHPGYPLQELVGW</sequence>
<dbReference type="InterPro" id="IPR011072">
    <property type="entry name" value="HR1_rho-bd"/>
</dbReference>
<keyword evidence="5" id="KW-1185">Reference proteome</keyword>
<accession>A0A197JBL5</accession>
<dbReference type="SUPFAM" id="SSF46585">
    <property type="entry name" value="HR1 repeat"/>
    <property type="match status" value="1"/>
</dbReference>
<feature type="region of interest" description="Disordered" evidence="2">
    <location>
        <begin position="1"/>
        <end position="74"/>
    </location>
</feature>
<evidence type="ECO:0000313" key="4">
    <source>
        <dbReference type="EMBL" id="OAQ22495.1"/>
    </source>
</evidence>
<evidence type="ECO:0000313" key="5">
    <source>
        <dbReference type="Proteomes" id="UP000078512"/>
    </source>
</evidence>
<dbReference type="GO" id="GO:0007165">
    <property type="term" value="P:signal transduction"/>
    <property type="evidence" value="ECO:0007669"/>
    <property type="project" value="InterPro"/>
</dbReference>
<organism evidence="4 5">
    <name type="scientific">Linnemannia elongata AG-77</name>
    <dbReference type="NCBI Taxonomy" id="1314771"/>
    <lineage>
        <taxon>Eukaryota</taxon>
        <taxon>Fungi</taxon>
        <taxon>Fungi incertae sedis</taxon>
        <taxon>Mucoromycota</taxon>
        <taxon>Mortierellomycotina</taxon>
        <taxon>Mortierellomycetes</taxon>
        <taxon>Mortierellales</taxon>
        <taxon>Mortierellaceae</taxon>
        <taxon>Linnemannia</taxon>
    </lineage>
</organism>
<dbReference type="EMBL" id="KV442160">
    <property type="protein sequence ID" value="OAQ22495.1"/>
    <property type="molecule type" value="Genomic_DNA"/>
</dbReference>
<feature type="coiled-coil region" evidence="1">
    <location>
        <begin position="116"/>
        <end position="143"/>
    </location>
</feature>
<gene>
    <name evidence="4" type="ORF">K457DRAFT_131239</name>
</gene>
<evidence type="ECO:0000256" key="2">
    <source>
        <dbReference type="SAM" id="MobiDB-lite"/>
    </source>
</evidence>
<dbReference type="AlphaFoldDB" id="A0A197JBL5"/>
<dbReference type="Pfam" id="PF02185">
    <property type="entry name" value="HR1"/>
    <property type="match status" value="1"/>
</dbReference>
<dbReference type="Proteomes" id="UP000078512">
    <property type="component" value="Unassembled WGS sequence"/>
</dbReference>